<evidence type="ECO:0000256" key="1">
    <source>
        <dbReference type="SAM" id="MobiDB-lite"/>
    </source>
</evidence>
<name>A0A067RHS5_ZOONE</name>
<keyword evidence="2" id="KW-1133">Transmembrane helix</keyword>
<feature type="transmembrane region" description="Helical" evidence="2">
    <location>
        <begin position="122"/>
        <end position="145"/>
    </location>
</feature>
<feature type="compositionally biased region" description="Polar residues" evidence="1">
    <location>
        <begin position="256"/>
        <end position="283"/>
    </location>
</feature>
<dbReference type="AlphaFoldDB" id="A0A067RHS5"/>
<evidence type="ECO:0000256" key="2">
    <source>
        <dbReference type="SAM" id="Phobius"/>
    </source>
</evidence>
<keyword evidence="4" id="KW-1185">Reference proteome</keyword>
<feature type="compositionally biased region" description="Polar residues" evidence="1">
    <location>
        <begin position="352"/>
        <end position="363"/>
    </location>
</feature>
<accession>A0A067RHS5</accession>
<feature type="region of interest" description="Disordered" evidence="1">
    <location>
        <begin position="221"/>
        <end position="363"/>
    </location>
</feature>
<protein>
    <submittedName>
        <fullName evidence="3">Uncharacterized protein</fullName>
    </submittedName>
</protein>
<gene>
    <name evidence="3" type="ORF">L798_06445</name>
</gene>
<keyword evidence="2" id="KW-0472">Membrane</keyword>
<organism evidence="3 4">
    <name type="scientific">Zootermopsis nevadensis</name>
    <name type="common">Dampwood termite</name>
    <dbReference type="NCBI Taxonomy" id="136037"/>
    <lineage>
        <taxon>Eukaryota</taxon>
        <taxon>Metazoa</taxon>
        <taxon>Ecdysozoa</taxon>
        <taxon>Arthropoda</taxon>
        <taxon>Hexapoda</taxon>
        <taxon>Insecta</taxon>
        <taxon>Pterygota</taxon>
        <taxon>Neoptera</taxon>
        <taxon>Polyneoptera</taxon>
        <taxon>Dictyoptera</taxon>
        <taxon>Blattodea</taxon>
        <taxon>Blattoidea</taxon>
        <taxon>Termitoidae</taxon>
        <taxon>Termopsidae</taxon>
        <taxon>Zootermopsis</taxon>
    </lineage>
</organism>
<feature type="transmembrane region" description="Helical" evidence="2">
    <location>
        <begin position="12"/>
        <end position="31"/>
    </location>
</feature>
<dbReference type="InParanoid" id="A0A067RHS5"/>
<sequence>MNYKKISKGYSVMMAMMMVVMVSVSVSGTAITEPVGGSGVYQSCEADHECDRNKYCYKVAGICVPCTDCKVYYRQKPALYPNCPKVPLQCGECLPGYEEEILTEGEVRSHCIPTASPQGMPWIQAVSITVGILLALICIIIFFVVRRFWKKAEPVQSVEEDIGLEDQSPPPYSGVPLLEETHVATAPTASDFVSEICETSLAFRVEKEDQPFQQAVPFTNYQNFDEPDDASEDDPLPVQDEETVESMWGPPPGYGQQASASNAEDSNNETGNSEVTVPNQAVNVASAPDSGLSNSSCGTSSNSLPQRPFEALGSTSSSSLSFQQPPARSHSLSDEDVSIDGHSHKRARRDSGTQSLGEDSQPVNVMVINVQQIYKCDS</sequence>
<evidence type="ECO:0000313" key="4">
    <source>
        <dbReference type="Proteomes" id="UP000027135"/>
    </source>
</evidence>
<dbReference type="Proteomes" id="UP000027135">
    <property type="component" value="Unassembled WGS sequence"/>
</dbReference>
<dbReference type="EMBL" id="KK852672">
    <property type="protein sequence ID" value="KDR18767.1"/>
    <property type="molecule type" value="Genomic_DNA"/>
</dbReference>
<proteinExistence type="predicted"/>
<dbReference type="OMA" id="CETSLAF"/>
<keyword evidence="2" id="KW-0812">Transmembrane</keyword>
<dbReference type="OrthoDB" id="8196417at2759"/>
<evidence type="ECO:0000313" key="3">
    <source>
        <dbReference type="EMBL" id="KDR18767.1"/>
    </source>
</evidence>
<feature type="compositionally biased region" description="Low complexity" evidence="1">
    <location>
        <begin position="290"/>
        <end position="304"/>
    </location>
</feature>
<dbReference type="eggNOG" id="ENOG502SDTT">
    <property type="taxonomic scope" value="Eukaryota"/>
</dbReference>
<feature type="compositionally biased region" description="Acidic residues" evidence="1">
    <location>
        <begin position="225"/>
        <end position="244"/>
    </location>
</feature>
<reference evidence="3 4" key="1">
    <citation type="journal article" date="2014" name="Nat. Commun.">
        <title>Molecular traces of alternative social organization in a termite genome.</title>
        <authorList>
            <person name="Terrapon N."/>
            <person name="Li C."/>
            <person name="Robertson H.M."/>
            <person name="Ji L."/>
            <person name="Meng X."/>
            <person name="Booth W."/>
            <person name="Chen Z."/>
            <person name="Childers C.P."/>
            <person name="Glastad K.M."/>
            <person name="Gokhale K."/>
            <person name="Gowin J."/>
            <person name="Gronenberg W."/>
            <person name="Hermansen R.A."/>
            <person name="Hu H."/>
            <person name="Hunt B.G."/>
            <person name="Huylmans A.K."/>
            <person name="Khalil S.M."/>
            <person name="Mitchell R.D."/>
            <person name="Munoz-Torres M.C."/>
            <person name="Mustard J.A."/>
            <person name="Pan H."/>
            <person name="Reese J.T."/>
            <person name="Scharf M.E."/>
            <person name="Sun F."/>
            <person name="Vogel H."/>
            <person name="Xiao J."/>
            <person name="Yang W."/>
            <person name="Yang Z."/>
            <person name="Yang Z."/>
            <person name="Zhou J."/>
            <person name="Zhu J."/>
            <person name="Brent C.S."/>
            <person name="Elsik C.G."/>
            <person name="Goodisman M.A."/>
            <person name="Liberles D.A."/>
            <person name="Roe R.M."/>
            <person name="Vargo E.L."/>
            <person name="Vilcinskas A."/>
            <person name="Wang J."/>
            <person name="Bornberg-Bauer E."/>
            <person name="Korb J."/>
            <person name="Zhang G."/>
            <person name="Liebig J."/>
        </authorList>
    </citation>
    <scope>NUCLEOTIDE SEQUENCE [LARGE SCALE GENOMIC DNA]</scope>
    <source>
        <tissue evidence="3">Whole organism</tissue>
    </source>
</reference>